<dbReference type="RefSeq" id="WP_179815045.1">
    <property type="nucleotide sequence ID" value="NZ_JACBZD010000001.1"/>
</dbReference>
<organism evidence="2 3">
    <name type="scientific">Allostreptomyces psammosilenae</name>
    <dbReference type="NCBI Taxonomy" id="1892865"/>
    <lineage>
        <taxon>Bacteria</taxon>
        <taxon>Bacillati</taxon>
        <taxon>Actinomycetota</taxon>
        <taxon>Actinomycetes</taxon>
        <taxon>Kitasatosporales</taxon>
        <taxon>Streptomycetaceae</taxon>
        <taxon>Allostreptomyces</taxon>
    </lineage>
</organism>
<dbReference type="Proteomes" id="UP000567795">
    <property type="component" value="Unassembled WGS sequence"/>
</dbReference>
<proteinExistence type="predicted"/>
<feature type="compositionally biased region" description="Basic and acidic residues" evidence="1">
    <location>
        <begin position="100"/>
        <end position="115"/>
    </location>
</feature>
<sequence length="115" mass="13572">MSENMKHVGDSDFLDIAKDEVSARVLRKQLQEIARHDPNGLLGEMARDVLGGRVSLREAMRNSVYTEELGRHTERFRRFWQEAAPEEREQAQRQAAEFFEQQRRDIEEERKQGRS</sequence>
<evidence type="ECO:0000313" key="2">
    <source>
        <dbReference type="EMBL" id="NYI06469.1"/>
    </source>
</evidence>
<protein>
    <submittedName>
        <fullName evidence="2">Putative membrane protein YccC</fullName>
    </submittedName>
</protein>
<dbReference type="AlphaFoldDB" id="A0A852ZW76"/>
<evidence type="ECO:0000313" key="3">
    <source>
        <dbReference type="Proteomes" id="UP000567795"/>
    </source>
</evidence>
<feature type="region of interest" description="Disordered" evidence="1">
    <location>
        <begin position="83"/>
        <end position="115"/>
    </location>
</feature>
<keyword evidence="3" id="KW-1185">Reference proteome</keyword>
<gene>
    <name evidence="2" type="ORF">FHU37_003412</name>
</gene>
<dbReference type="EMBL" id="JACBZD010000001">
    <property type="protein sequence ID" value="NYI06469.1"/>
    <property type="molecule type" value="Genomic_DNA"/>
</dbReference>
<reference evidence="2 3" key="1">
    <citation type="submission" date="2020-07" db="EMBL/GenBank/DDBJ databases">
        <title>Sequencing the genomes of 1000 actinobacteria strains.</title>
        <authorList>
            <person name="Klenk H.-P."/>
        </authorList>
    </citation>
    <scope>NUCLEOTIDE SEQUENCE [LARGE SCALE GENOMIC DNA]</scope>
    <source>
        <strain evidence="2 3">DSM 42178</strain>
    </source>
</reference>
<accession>A0A852ZW76</accession>
<name>A0A852ZW76_9ACTN</name>
<comment type="caution">
    <text evidence="2">The sequence shown here is derived from an EMBL/GenBank/DDBJ whole genome shotgun (WGS) entry which is preliminary data.</text>
</comment>
<evidence type="ECO:0000256" key="1">
    <source>
        <dbReference type="SAM" id="MobiDB-lite"/>
    </source>
</evidence>